<accession>A0A9D1MZ62</accession>
<proteinExistence type="predicted"/>
<protein>
    <submittedName>
        <fullName evidence="1">YkgJ family cysteine cluster protein</fullName>
    </submittedName>
</protein>
<name>A0A9D1MZ62_9CLOT</name>
<gene>
    <name evidence="1" type="ORF">IAD26_01805</name>
</gene>
<evidence type="ECO:0000313" key="2">
    <source>
        <dbReference type="Proteomes" id="UP000886748"/>
    </source>
</evidence>
<reference evidence="1" key="1">
    <citation type="submission" date="2020-10" db="EMBL/GenBank/DDBJ databases">
        <authorList>
            <person name="Gilroy R."/>
        </authorList>
    </citation>
    <scope>NUCLEOTIDE SEQUENCE</scope>
    <source>
        <strain evidence="1">CHK154-7741</strain>
    </source>
</reference>
<evidence type="ECO:0000313" key="1">
    <source>
        <dbReference type="EMBL" id="HIU91850.1"/>
    </source>
</evidence>
<reference evidence="1" key="2">
    <citation type="journal article" date="2021" name="PeerJ">
        <title>Extensive microbial diversity within the chicken gut microbiome revealed by metagenomics and culture.</title>
        <authorList>
            <person name="Gilroy R."/>
            <person name="Ravi A."/>
            <person name="Getino M."/>
            <person name="Pursley I."/>
            <person name="Horton D.L."/>
            <person name="Alikhan N.F."/>
            <person name="Baker D."/>
            <person name="Gharbi K."/>
            <person name="Hall N."/>
            <person name="Watson M."/>
            <person name="Adriaenssens E.M."/>
            <person name="Foster-Nyarko E."/>
            <person name="Jarju S."/>
            <person name="Secka A."/>
            <person name="Antonio M."/>
            <person name="Oren A."/>
            <person name="Chaudhuri R.R."/>
            <person name="La Ragione R."/>
            <person name="Hildebrand F."/>
            <person name="Pallen M.J."/>
        </authorList>
    </citation>
    <scope>NUCLEOTIDE SEQUENCE</scope>
    <source>
        <strain evidence="1">CHK154-7741</strain>
    </source>
</reference>
<dbReference type="EMBL" id="DVOD01000013">
    <property type="protein sequence ID" value="HIU91850.1"/>
    <property type="molecule type" value="Genomic_DNA"/>
</dbReference>
<sequence length="131" mass="15785">MLDFLKSIYYEFLSYFVPEKMEYEITGECKKCGKCCNYMYSFDTYTPKEFKIMQFLYPAYKRFYIKGKDKDGNLIFACKYVTKEGLCSVYDKRLAMCKRYPMPRISYPADMHEGCGYTVHKKKFKDYLNKK</sequence>
<dbReference type="Pfam" id="PF03692">
    <property type="entry name" value="CxxCxxCC"/>
    <property type="match status" value="1"/>
</dbReference>
<dbReference type="InterPro" id="IPR005358">
    <property type="entry name" value="Puta_zinc/iron-chelating_dom"/>
</dbReference>
<dbReference type="Proteomes" id="UP000886748">
    <property type="component" value="Unassembled WGS sequence"/>
</dbReference>
<comment type="caution">
    <text evidence="1">The sequence shown here is derived from an EMBL/GenBank/DDBJ whole genome shotgun (WGS) entry which is preliminary data.</text>
</comment>
<organism evidence="1 2">
    <name type="scientific">Candidatus Limenecus avicola</name>
    <dbReference type="NCBI Taxonomy" id="2840847"/>
    <lineage>
        <taxon>Bacteria</taxon>
        <taxon>Bacillati</taxon>
        <taxon>Bacillota</taxon>
        <taxon>Clostridia</taxon>
        <taxon>Eubacteriales</taxon>
        <taxon>Clostridiaceae</taxon>
        <taxon>Clostridiaceae incertae sedis</taxon>
        <taxon>Candidatus Limenecus</taxon>
    </lineage>
</organism>
<dbReference type="AlphaFoldDB" id="A0A9D1MZ62"/>